<dbReference type="SUPFAM" id="SSF56935">
    <property type="entry name" value="Porins"/>
    <property type="match status" value="1"/>
</dbReference>
<accession>A0A7X3K858</accession>
<proteinExistence type="predicted"/>
<dbReference type="GO" id="GO:0046930">
    <property type="term" value="C:pore complex"/>
    <property type="evidence" value="ECO:0007669"/>
    <property type="project" value="UniProtKB-KW"/>
</dbReference>
<evidence type="ECO:0000313" key="13">
    <source>
        <dbReference type="EMBL" id="MVW61563.1"/>
    </source>
</evidence>
<evidence type="ECO:0000256" key="11">
    <source>
        <dbReference type="SAM" id="SignalP"/>
    </source>
</evidence>
<comment type="subcellular location">
    <subcellularLocation>
        <location evidence="1">Cell outer membrane</location>
        <topology evidence="1">Multi-pass membrane protein</topology>
    </subcellularLocation>
</comment>
<evidence type="ECO:0000313" key="14">
    <source>
        <dbReference type="Proteomes" id="UP000443353"/>
    </source>
</evidence>
<feature type="domain" description="Porin" evidence="12">
    <location>
        <begin position="15"/>
        <end position="317"/>
    </location>
</feature>
<evidence type="ECO:0000256" key="3">
    <source>
        <dbReference type="ARBA" id="ARBA00022448"/>
    </source>
</evidence>
<organism evidence="13 14">
    <name type="scientific">Massilia cellulosiltytica</name>
    <dbReference type="NCBI Taxonomy" id="2683234"/>
    <lineage>
        <taxon>Bacteria</taxon>
        <taxon>Pseudomonadati</taxon>
        <taxon>Pseudomonadota</taxon>
        <taxon>Betaproteobacteria</taxon>
        <taxon>Burkholderiales</taxon>
        <taxon>Oxalobacteraceae</taxon>
        <taxon>Telluria group</taxon>
        <taxon>Massilia</taxon>
    </lineage>
</organism>
<dbReference type="InterPro" id="IPR023614">
    <property type="entry name" value="Porin_dom_sf"/>
</dbReference>
<evidence type="ECO:0000256" key="8">
    <source>
        <dbReference type="ARBA" id="ARBA00023114"/>
    </source>
</evidence>
<dbReference type="GO" id="GO:0006811">
    <property type="term" value="P:monoatomic ion transport"/>
    <property type="evidence" value="ECO:0007669"/>
    <property type="project" value="UniProtKB-KW"/>
</dbReference>
<evidence type="ECO:0000259" key="12">
    <source>
        <dbReference type="Pfam" id="PF13609"/>
    </source>
</evidence>
<dbReference type="CDD" id="cd00342">
    <property type="entry name" value="gram_neg_porins"/>
    <property type="match status" value="1"/>
</dbReference>
<dbReference type="GO" id="GO:0009279">
    <property type="term" value="C:cell outer membrane"/>
    <property type="evidence" value="ECO:0007669"/>
    <property type="project" value="UniProtKB-SubCell"/>
</dbReference>
<dbReference type="Proteomes" id="UP000443353">
    <property type="component" value="Unassembled WGS sequence"/>
</dbReference>
<comment type="subunit">
    <text evidence="2">Homotrimer.</text>
</comment>
<protein>
    <submittedName>
        <fullName evidence="13">Porin</fullName>
    </submittedName>
</protein>
<keyword evidence="9" id="KW-0472">Membrane</keyword>
<dbReference type="PANTHER" id="PTHR34501:SF9">
    <property type="entry name" value="MAJOR OUTER MEMBRANE PROTEIN P.IA"/>
    <property type="match status" value="1"/>
</dbReference>
<sequence length="341" mass="35979">MTIENNKAALAAAGALACLLCANAAAQSSVELYGLIGTYLGSVKRSGEPQAVTQLNGGGLTTSFLGLRGSEDLGSGNRIVWSLESFYRPDTGEQGRNATDPFWSRNAWVGVEGSFGRLTLGRQTNPMYQQMLQLSPFGTSVVFSPLATQSFVAAYGSNVLGDTVWNNVIRYTTPRVGGVRASIDYGPGEQAGRAGVANLGVHADYNDGPWSAAVSAQRLRVNILTPLPVEQKAWMAGVAYDFGPVKVYGNAGHAGIDGGNTSRLLDAGLSVPVGARGAILLESARTRLTPARGANTQRRTTSLGYDYRLSKRTDVYLIHTGDKKTGAGYAATNALGIRHAF</sequence>
<dbReference type="PANTHER" id="PTHR34501">
    <property type="entry name" value="PROTEIN YDDL-RELATED"/>
    <property type="match status" value="1"/>
</dbReference>
<evidence type="ECO:0000256" key="4">
    <source>
        <dbReference type="ARBA" id="ARBA00022452"/>
    </source>
</evidence>
<dbReference type="GO" id="GO:0015288">
    <property type="term" value="F:porin activity"/>
    <property type="evidence" value="ECO:0007669"/>
    <property type="project" value="UniProtKB-KW"/>
</dbReference>
<evidence type="ECO:0000256" key="5">
    <source>
        <dbReference type="ARBA" id="ARBA00022692"/>
    </source>
</evidence>
<evidence type="ECO:0000256" key="7">
    <source>
        <dbReference type="ARBA" id="ARBA00023065"/>
    </source>
</evidence>
<keyword evidence="14" id="KW-1185">Reference proteome</keyword>
<dbReference type="InterPro" id="IPR033900">
    <property type="entry name" value="Gram_neg_porin_domain"/>
</dbReference>
<dbReference type="Pfam" id="PF13609">
    <property type="entry name" value="Porin_4"/>
    <property type="match status" value="1"/>
</dbReference>
<dbReference type="InterPro" id="IPR050298">
    <property type="entry name" value="Gram-neg_bact_OMP"/>
</dbReference>
<comment type="caution">
    <text evidence="13">The sequence shown here is derived from an EMBL/GenBank/DDBJ whole genome shotgun (WGS) entry which is preliminary data.</text>
</comment>
<keyword evidence="4" id="KW-1134">Transmembrane beta strand</keyword>
<keyword evidence="6 11" id="KW-0732">Signal</keyword>
<evidence type="ECO:0000256" key="10">
    <source>
        <dbReference type="ARBA" id="ARBA00023237"/>
    </source>
</evidence>
<dbReference type="EMBL" id="WSES01000005">
    <property type="protein sequence ID" value="MVW61563.1"/>
    <property type="molecule type" value="Genomic_DNA"/>
</dbReference>
<gene>
    <name evidence="13" type="ORF">GPY61_16655</name>
</gene>
<reference evidence="13 14" key="1">
    <citation type="submission" date="2019-12" db="EMBL/GenBank/DDBJ databases">
        <authorList>
            <person name="Li C."/>
            <person name="Zhao J."/>
        </authorList>
    </citation>
    <scope>NUCLEOTIDE SEQUENCE [LARGE SCALE GENOMIC DNA]</scope>
    <source>
        <strain evidence="13 14">NEAU-DD11</strain>
    </source>
</reference>
<dbReference type="PROSITE" id="PS51257">
    <property type="entry name" value="PROKAR_LIPOPROTEIN"/>
    <property type="match status" value="1"/>
</dbReference>
<evidence type="ECO:0000256" key="1">
    <source>
        <dbReference type="ARBA" id="ARBA00004571"/>
    </source>
</evidence>
<keyword evidence="7" id="KW-0406">Ion transport</keyword>
<dbReference type="AlphaFoldDB" id="A0A7X3K858"/>
<evidence type="ECO:0000256" key="9">
    <source>
        <dbReference type="ARBA" id="ARBA00023136"/>
    </source>
</evidence>
<keyword evidence="3" id="KW-0813">Transport</keyword>
<dbReference type="Gene3D" id="2.40.160.10">
    <property type="entry name" value="Porin"/>
    <property type="match status" value="1"/>
</dbReference>
<feature type="signal peptide" evidence="11">
    <location>
        <begin position="1"/>
        <end position="24"/>
    </location>
</feature>
<evidence type="ECO:0000256" key="6">
    <source>
        <dbReference type="ARBA" id="ARBA00022729"/>
    </source>
</evidence>
<evidence type="ECO:0000256" key="2">
    <source>
        <dbReference type="ARBA" id="ARBA00011233"/>
    </source>
</evidence>
<feature type="chain" id="PRO_5030898385" evidence="11">
    <location>
        <begin position="25"/>
        <end position="341"/>
    </location>
</feature>
<dbReference type="RefSeq" id="WP_056123467.1">
    <property type="nucleotide sequence ID" value="NZ_WSES01000005.1"/>
</dbReference>
<name>A0A7X3K858_9BURK</name>
<keyword evidence="8" id="KW-0626">Porin</keyword>
<keyword evidence="5" id="KW-0812">Transmembrane</keyword>
<keyword evidence="10" id="KW-0998">Cell outer membrane</keyword>